<dbReference type="InterPro" id="IPR032427">
    <property type="entry name" value="P22_portal"/>
</dbReference>
<keyword evidence="1" id="KW-0175">Coiled coil</keyword>
<evidence type="ECO:0000313" key="3">
    <source>
        <dbReference type="Proteomes" id="UP000824111"/>
    </source>
</evidence>
<organism evidence="2 3">
    <name type="scientific">Candidatus Avimonoglobus intestinipullorum</name>
    <dbReference type="NCBI Taxonomy" id="2840699"/>
    <lineage>
        <taxon>Bacteria</taxon>
        <taxon>Bacillati</taxon>
        <taxon>Bacillota</taxon>
        <taxon>Clostridia</taxon>
        <taxon>Eubacteriales</taxon>
        <taxon>Candidatus Avimonoglobus</taxon>
    </lineage>
</organism>
<accession>A0A9D1LUQ5</accession>
<evidence type="ECO:0000256" key="1">
    <source>
        <dbReference type="SAM" id="Coils"/>
    </source>
</evidence>
<reference evidence="2" key="1">
    <citation type="submission" date="2020-10" db="EMBL/GenBank/DDBJ databases">
        <authorList>
            <person name="Gilroy R."/>
        </authorList>
    </citation>
    <scope>NUCLEOTIDE SEQUENCE</scope>
    <source>
        <strain evidence="2">ChiSjej4B22-9803</strain>
    </source>
</reference>
<proteinExistence type="predicted"/>
<gene>
    <name evidence="2" type="ORF">IAB04_02965</name>
</gene>
<dbReference type="Proteomes" id="UP000824111">
    <property type="component" value="Unassembled WGS sequence"/>
</dbReference>
<feature type="coiled-coil region" evidence="1">
    <location>
        <begin position="391"/>
        <end position="418"/>
    </location>
</feature>
<protein>
    <submittedName>
        <fullName evidence="2">Uncharacterized protein</fullName>
    </submittedName>
</protein>
<comment type="caution">
    <text evidence="2">The sequence shown here is derived from an EMBL/GenBank/DDBJ whole genome shotgun (WGS) entry which is preliminary data.</text>
</comment>
<dbReference type="Pfam" id="PF16510">
    <property type="entry name" value="P22_portal"/>
    <property type="match status" value="1"/>
</dbReference>
<reference evidence="2" key="2">
    <citation type="journal article" date="2021" name="PeerJ">
        <title>Extensive microbial diversity within the chicken gut microbiome revealed by metagenomics and culture.</title>
        <authorList>
            <person name="Gilroy R."/>
            <person name="Ravi A."/>
            <person name="Getino M."/>
            <person name="Pursley I."/>
            <person name="Horton D.L."/>
            <person name="Alikhan N.F."/>
            <person name="Baker D."/>
            <person name="Gharbi K."/>
            <person name="Hall N."/>
            <person name="Watson M."/>
            <person name="Adriaenssens E.M."/>
            <person name="Foster-Nyarko E."/>
            <person name="Jarju S."/>
            <person name="Secka A."/>
            <person name="Antonio M."/>
            <person name="Oren A."/>
            <person name="Chaudhuri R.R."/>
            <person name="La Ragione R."/>
            <person name="Hildebrand F."/>
            <person name="Pallen M.J."/>
        </authorList>
    </citation>
    <scope>NUCLEOTIDE SEQUENCE</scope>
    <source>
        <strain evidence="2">ChiSjej4B22-9803</strain>
    </source>
</reference>
<dbReference type="AlphaFoldDB" id="A0A9D1LUQ5"/>
<dbReference type="EMBL" id="DVND01000076">
    <property type="protein sequence ID" value="HIU48300.1"/>
    <property type="molecule type" value="Genomic_DNA"/>
</dbReference>
<evidence type="ECO:0000313" key="2">
    <source>
        <dbReference type="EMBL" id="HIU48300.1"/>
    </source>
</evidence>
<feature type="non-terminal residue" evidence="2">
    <location>
        <position position="1"/>
    </location>
</feature>
<name>A0A9D1LUQ5_9FIRM</name>
<sequence length="465" mass="52352">KHGTAVYGVFYNQESDDIQIKAINMMSIYCDMHLENVQDSQFLFITNAVDNQLLREQYPEFKNLFVGDATVESYSDTSTVYDRTEVIDCYYKKPGKGVQLIKFVKDTVIDATEDTPGYEEGLYRHGMYPVVFDCLYPEEDCPFGYGIVDVIRNPQRYIDKLDAIILKNSMMAGQQRWFAKENGAVNMDQFQDFSNPIITVQGSLDETHLKPFQAQALPNQILTHRNEKIAELKEVIGNRDFQQGGTANGVTAASAITMLQQAGEKLSRAMIDDSYDAYKKIVVLCIELMREFYKEERIYRITNDQGEKAFAALSNDMLLKAEEERDAFGFPIGTIYRNAEFDVEVLPQRQNPFTREMNNQTVMTLYQAGFFNPQNLEMSLVALEAMQFDGKEKIMQRMQEINAQNQLVQEQMAQAQAAASGGGAGQFAPTELYAEPGLAGLMDPAGVSAPGTEEFVPIDIGQGTI</sequence>